<evidence type="ECO:0000313" key="1">
    <source>
        <dbReference type="EMBL" id="RKG31446.1"/>
    </source>
</evidence>
<reference evidence="1 2" key="1">
    <citation type="submission" date="2018-09" db="EMBL/GenBank/DDBJ databases">
        <title>The draft genome of Acinetobacter spp. strains.</title>
        <authorList>
            <person name="Qin J."/>
            <person name="Feng Y."/>
            <person name="Zong Z."/>
        </authorList>
    </citation>
    <scope>NUCLEOTIDE SEQUENCE [LARGE SCALE GENOMIC DNA]</scope>
    <source>
        <strain evidence="1 2">WCHAc060012</strain>
    </source>
</reference>
<dbReference type="Proteomes" id="UP000282388">
    <property type="component" value="Unassembled WGS sequence"/>
</dbReference>
<dbReference type="RefSeq" id="WP_120402414.1">
    <property type="nucleotide sequence ID" value="NZ_RAXV01000015.1"/>
</dbReference>
<organism evidence="1 2">
    <name type="scientific">Acinetobacter tianfuensis</name>
    <dbReference type="NCBI Taxonomy" id="2419603"/>
    <lineage>
        <taxon>Bacteria</taxon>
        <taxon>Pseudomonadati</taxon>
        <taxon>Pseudomonadota</taxon>
        <taxon>Gammaproteobacteria</taxon>
        <taxon>Moraxellales</taxon>
        <taxon>Moraxellaceae</taxon>
        <taxon>Acinetobacter</taxon>
    </lineage>
</organism>
<dbReference type="OrthoDB" id="5724405at2"/>
<comment type="caution">
    <text evidence="1">The sequence shown here is derived from an EMBL/GenBank/DDBJ whole genome shotgun (WGS) entry which is preliminary data.</text>
</comment>
<name>A0A3A8ED54_9GAMM</name>
<proteinExistence type="predicted"/>
<sequence length="582" mass="67083">MTKRTSDIFQNSTELKLDKLSFCPTNAKGLQEWLNNISILQLGTSSKSLFNALLEISELKCQEMLRFDLIQILHPTLENVLTSLEKHFANHSLITTDRNDQIIELAMLLRSYFAKIYIDIAMRCNTQLSQQKFSIFSFGHKKSLQTARTASIYYALQQLALLLYQQHMLYTTPIPSQWRAAHQLIDYAIQNNFDQTNINQLLGTQHEVNTIAQVYAQLILLDIFNTNQIRPAEIQGLFMCSADWAKLIQIMPKETTLSRYIVDSSKDHPPIYNSHQASHYKANIFISTQNLPDHLTETQTKNGQYLSKNEKLFLTPALHFHIHNLLINNIERKHERYEYSADINICFSLAVSHFYLSKGKTLQETLQLDNSYQMQSETGFLNSMDSNSLNTNVSNAKALDRESKQIHSAEVLDISVNGYRIKWTGETPANLKTGEFILVQENAKSLWRGGVIRWIKQSAEKSLELGLEVLSQDLYPCSGHIRTDLHTHNYQPALLMQTSQLDQVSTTLILPGSNLFREKQTIYLRLGKEELKVYLTKAQLITQSFIRFEYELLNDQQEHLISEFISKQANETKNHDLWEALK</sequence>
<dbReference type="EMBL" id="RAXV01000015">
    <property type="protein sequence ID" value="RKG31446.1"/>
    <property type="molecule type" value="Genomic_DNA"/>
</dbReference>
<evidence type="ECO:0000313" key="2">
    <source>
        <dbReference type="Proteomes" id="UP000282388"/>
    </source>
</evidence>
<keyword evidence="2" id="KW-1185">Reference proteome</keyword>
<protein>
    <submittedName>
        <fullName evidence="1">GTPase</fullName>
    </submittedName>
</protein>
<accession>A0A3A8ED54</accession>
<dbReference type="AlphaFoldDB" id="A0A3A8ED54"/>
<gene>
    <name evidence="1" type="ORF">D7V32_08250</name>
</gene>